<dbReference type="PANTHER" id="PTHR37984:SF15">
    <property type="entry name" value="INTEGRASE CATALYTIC DOMAIN-CONTAINING PROTEIN"/>
    <property type="match status" value="1"/>
</dbReference>
<keyword evidence="3" id="KW-1185">Reference proteome</keyword>
<dbReference type="Gene3D" id="3.30.420.10">
    <property type="entry name" value="Ribonuclease H-like superfamily/Ribonuclease H"/>
    <property type="match status" value="1"/>
</dbReference>
<dbReference type="Pfam" id="PF00665">
    <property type="entry name" value="rve"/>
    <property type="match status" value="1"/>
</dbReference>
<evidence type="ECO:0000313" key="3">
    <source>
        <dbReference type="Proteomes" id="UP001152622"/>
    </source>
</evidence>
<dbReference type="InterPro" id="IPR050951">
    <property type="entry name" value="Retrovirus_Pol_polyprotein"/>
</dbReference>
<dbReference type="InterPro" id="IPR036397">
    <property type="entry name" value="RNaseH_sf"/>
</dbReference>
<dbReference type="PROSITE" id="PS50994">
    <property type="entry name" value="INTEGRASE"/>
    <property type="match status" value="1"/>
</dbReference>
<name>A0A9Q1GBA6_SYNKA</name>
<sequence length="189" mass="21486">MDLIGKLATTNKGYKYICVMVDYLTKWPQAYPLRTKCADEVTECIMLFFHQFEAPKRILTDQGKEFVNAVDNSVETVVGEESVSEDIERLDKIKAVVQDNVRKVQESTRRRLKSGAPKPDFKVGDKVLRQNVRSQQRKGGKLEANFLGPYIITALQGKSADLQGDSGAFFPKVNVDHLQHFREEKPRIP</sequence>
<dbReference type="OrthoDB" id="413122at2759"/>
<dbReference type="GO" id="GO:0003676">
    <property type="term" value="F:nucleic acid binding"/>
    <property type="evidence" value="ECO:0007669"/>
    <property type="project" value="InterPro"/>
</dbReference>
<dbReference type="GO" id="GO:0015074">
    <property type="term" value="P:DNA integration"/>
    <property type="evidence" value="ECO:0007669"/>
    <property type="project" value="InterPro"/>
</dbReference>
<accession>A0A9Q1GBA6</accession>
<proteinExistence type="predicted"/>
<reference evidence="2" key="1">
    <citation type="journal article" date="2023" name="Science">
        <title>Genome structures resolve the early diversification of teleost fishes.</title>
        <authorList>
            <person name="Parey E."/>
            <person name="Louis A."/>
            <person name="Montfort J."/>
            <person name="Bouchez O."/>
            <person name="Roques C."/>
            <person name="Iampietro C."/>
            <person name="Lluch J."/>
            <person name="Castinel A."/>
            <person name="Donnadieu C."/>
            <person name="Desvignes T."/>
            <person name="Floi Bucao C."/>
            <person name="Jouanno E."/>
            <person name="Wen M."/>
            <person name="Mejri S."/>
            <person name="Dirks R."/>
            <person name="Jansen H."/>
            <person name="Henkel C."/>
            <person name="Chen W.J."/>
            <person name="Zahm M."/>
            <person name="Cabau C."/>
            <person name="Klopp C."/>
            <person name="Thompson A.W."/>
            <person name="Robinson-Rechavi M."/>
            <person name="Braasch I."/>
            <person name="Lecointre G."/>
            <person name="Bobe J."/>
            <person name="Postlethwait J.H."/>
            <person name="Berthelot C."/>
            <person name="Roest Crollius H."/>
            <person name="Guiguen Y."/>
        </authorList>
    </citation>
    <scope>NUCLEOTIDE SEQUENCE</scope>
    <source>
        <strain evidence="2">WJC10195</strain>
    </source>
</reference>
<dbReference type="AlphaFoldDB" id="A0A9Q1GBA6"/>
<evidence type="ECO:0000259" key="1">
    <source>
        <dbReference type="PROSITE" id="PS50994"/>
    </source>
</evidence>
<gene>
    <name evidence="2" type="ORF">SKAU_G00011420</name>
</gene>
<evidence type="ECO:0000313" key="2">
    <source>
        <dbReference type="EMBL" id="KAJ8380364.1"/>
    </source>
</evidence>
<dbReference type="InterPro" id="IPR001584">
    <property type="entry name" value="Integrase_cat-core"/>
</dbReference>
<dbReference type="SUPFAM" id="SSF53098">
    <property type="entry name" value="Ribonuclease H-like"/>
    <property type="match status" value="1"/>
</dbReference>
<dbReference type="PANTHER" id="PTHR37984">
    <property type="entry name" value="PROTEIN CBG26694"/>
    <property type="match status" value="1"/>
</dbReference>
<comment type="caution">
    <text evidence="2">The sequence shown here is derived from an EMBL/GenBank/DDBJ whole genome shotgun (WGS) entry which is preliminary data.</text>
</comment>
<dbReference type="Proteomes" id="UP001152622">
    <property type="component" value="Chromosome 1"/>
</dbReference>
<dbReference type="EMBL" id="JAINUF010000001">
    <property type="protein sequence ID" value="KAJ8380364.1"/>
    <property type="molecule type" value="Genomic_DNA"/>
</dbReference>
<feature type="domain" description="Integrase catalytic" evidence="1">
    <location>
        <begin position="1"/>
        <end position="151"/>
    </location>
</feature>
<protein>
    <recommendedName>
        <fullName evidence="1">Integrase catalytic domain-containing protein</fullName>
    </recommendedName>
</protein>
<organism evidence="2 3">
    <name type="scientific">Synaphobranchus kaupii</name>
    <name type="common">Kaup's arrowtooth eel</name>
    <dbReference type="NCBI Taxonomy" id="118154"/>
    <lineage>
        <taxon>Eukaryota</taxon>
        <taxon>Metazoa</taxon>
        <taxon>Chordata</taxon>
        <taxon>Craniata</taxon>
        <taxon>Vertebrata</taxon>
        <taxon>Euteleostomi</taxon>
        <taxon>Actinopterygii</taxon>
        <taxon>Neopterygii</taxon>
        <taxon>Teleostei</taxon>
        <taxon>Anguilliformes</taxon>
        <taxon>Synaphobranchidae</taxon>
        <taxon>Synaphobranchus</taxon>
    </lineage>
</organism>
<dbReference type="InterPro" id="IPR012337">
    <property type="entry name" value="RNaseH-like_sf"/>
</dbReference>